<reference evidence="13 15" key="2">
    <citation type="submission" date="2013-03" db="EMBL/GenBank/DDBJ databases">
        <title>The Genome Sequence of Enterococcus raffinosus ATCC_49464 (PacBio/Illumina hybrid assembly).</title>
        <authorList>
            <consortium name="The Broad Institute Genomics Platform"/>
            <consortium name="The Broad Institute Genome Sequencing Center for Infectious Disease"/>
            <person name="Earl A."/>
            <person name="Russ C."/>
            <person name="Gilmore M."/>
            <person name="Surin D."/>
            <person name="Walker B."/>
            <person name="Young S."/>
            <person name="Zeng Q."/>
            <person name="Gargeya S."/>
            <person name="Fitzgerald M."/>
            <person name="Haas B."/>
            <person name="Abouelleil A."/>
            <person name="Allen A.W."/>
            <person name="Alvarado L."/>
            <person name="Arachchi H.M."/>
            <person name="Berlin A.M."/>
            <person name="Chapman S.B."/>
            <person name="Gainer-Dewar J."/>
            <person name="Goldberg J."/>
            <person name="Griggs A."/>
            <person name="Gujja S."/>
            <person name="Hansen M."/>
            <person name="Howarth C."/>
            <person name="Imamovic A."/>
            <person name="Ireland A."/>
            <person name="Larimer J."/>
            <person name="McCowan C."/>
            <person name="Murphy C."/>
            <person name="Pearson M."/>
            <person name="Poon T.W."/>
            <person name="Priest M."/>
            <person name="Roberts A."/>
            <person name="Saif S."/>
            <person name="Shea T."/>
            <person name="Sisk P."/>
            <person name="Sykes S."/>
            <person name="Wortman J."/>
            <person name="Nusbaum C."/>
            <person name="Birren B."/>
        </authorList>
    </citation>
    <scope>NUCLEOTIDE SEQUENCE [LARGE SCALE GENOMIC DNA]</scope>
    <source>
        <strain evidence="13 15">ATCC 49464</strain>
    </source>
</reference>
<name>R2RMK5_9ENTE</name>
<dbReference type="eggNOG" id="COG2173">
    <property type="taxonomic scope" value="Bacteria"/>
</dbReference>
<keyword evidence="4" id="KW-0378">Hydrolase</keyword>
<evidence type="ECO:0000256" key="6">
    <source>
        <dbReference type="ARBA" id="ARBA00022997"/>
    </source>
</evidence>
<dbReference type="Pfam" id="PF08239">
    <property type="entry name" value="SH3_3"/>
    <property type="match status" value="1"/>
</dbReference>
<dbReference type="SUPFAM" id="SSF55166">
    <property type="entry name" value="Hedgehog/DD-peptidase"/>
    <property type="match status" value="1"/>
</dbReference>
<feature type="domain" description="SH3b" evidence="11">
    <location>
        <begin position="82"/>
        <end position="129"/>
    </location>
</feature>
<dbReference type="GO" id="GO:0046872">
    <property type="term" value="F:metal ion binding"/>
    <property type="evidence" value="ECO:0007669"/>
    <property type="project" value="UniProtKB-KW"/>
</dbReference>
<evidence type="ECO:0000256" key="8">
    <source>
        <dbReference type="ARBA" id="ARBA00023316"/>
    </source>
</evidence>
<evidence type="ECO:0000256" key="3">
    <source>
        <dbReference type="ARBA" id="ARBA00022723"/>
    </source>
</evidence>
<keyword evidence="3" id="KW-0479">Metal-binding</keyword>
<dbReference type="PATRIC" id="fig|1158602.3.peg.27"/>
<dbReference type="Proteomes" id="UP000014158">
    <property type="component" value="Unassembled WGS sequence"/>
</dbReference>
<dbReference type="GO" id="GO:0160237">
    <property type="term" value="F:D-Ala-D-Ala dipeptidase activity"/>
    <property type="evidence" value="ECO:0007669"/>
    <property type="project" value="UniProtKB-EC"/>
</dbReference>
<protein>
    <recommendedName>
        <fullName evidence="11">SH3b domain-containing protein</fullName>
    </recommendedName>
</protein>
<dbReference type="GO" id="GO:0008237">
    <property type="term" value="F:metallopeptidase activity"/>
    <property type="evidence" value="ECO:0007669"/>
    <property type="project" value="UniProtKB-KW"/>
</dbReference>
<feature type="region of interest" description="Disordered" evidence="9">
    <location>
        <begin position="22"/>
        <end position="54"/>
    </location>
</feature>
<dbReference type="PROSITE" id="PS51257">
    <property type="entry name" value="PROKAR_LIPOPROTEIN"/>
    <property type="match status" value="1"/>
</dbReference>
<keyword evidence="6" id="KW-0224">Dipeptidase</keyword>
<dbReference type="HOGENOM" id="CLU_699689_0_0_9"/>
<keyword evidence="7" id="KW-0482">Metalloprotease</keyword>
<keyword evidence="2" id="KW-0645">Protease</keyword>
<organism evidence="12 14">
    <name type="scientific">Enterococcus raffinosus ATCC 49464</name>
    <dbReference type="NCBI Taxonomy" id="1158602"/>
    <lineage>
        <taxon>Bacteria</taxon>
        <taxon>Bacillati</taxon>
        <taxon>Bacillota</taxon>
        <taxon>Bacilli</taxon>
        <taxon>Lactobacillales</taxon>
        <taxon>Enterococcaceae</taxon>
        <taxon>Enterococcus</taxon>
    </lineage>
</organism>
<evidence type="ECO:0000256" key="7">
    <source>
        <dbReference type="ARBA" id="ARBA00023049"/>
    </source>
</evidence>
<keyword evidence="5" id="KW-0862">Zinc</keyword>
<dbReference type="InterPro" id="IPR000755">
    <property type="entry name" value="A_A_dipeptidase"/>
</dbReference>
<keyword evidence="8" id="KW-0961">Cell wall biogenesis/degradation</keyword>
<dbReference type="EMBL" id="AJAL01000001">
    <property type="protein sequence ID" value="EOH81791.1"/>
    <property type="molecule type" value="Genomic_DNA"/>
</dbReference>
<keyword evidence="15" id="KW-1185">Reference proteome</keyword>
<evidence type="ECO:0000256" key="9">
    <source>
        <dbReference type="SAM" id="MobiDB-lite"/>
    </source>
</evidence>
<evidence type="ECO:0000313" key="14">
    <source>
        <dbReference type="Proteomes" id="UP000013877"/>
    </source>
</evidence>
<feature type="signal peptide" evidence="10">
    <location>
        <begin position="1"/>
        <end position="22"/>
    </location>
</feature>
<evidence type="ECO:0000259" key="11">
    <source>
        <dbReference type="Pfam" id="PF08239"/>
    </source>
</evidence>
<accession>R2RMK5</accession>
<evidence type="ECO:0000313" key="12">
    <source>
        <dbReference type="EMBL" id="EOH81791.1"/>
    </source>
</evidence>
<dbReference type="eggNOG" id="COG3807">
    <property type="taxonomic scope" value="Bacteria"/>
</dbReference>
<evidence type="ECO:0000256" key="10">
    <source>
        <dbReference type="SAM" id="SignalP"/>
    </source>
</evidence>
<sequence length="387" mass="42988">MKKVHRLLLIVSLLLCACSSDKNETDSTEKKSTSENSIVAKSETTTKKESTSLTIEEPEAPIYQGGYELPLAGATGYASVSLEVKKEPEATAEVLTPISPGTAYTILGEENGWLNIKLDDTVGWIQNQYSLVNLPDIIPSIIYKNTNVEASVFYSSGQTIPGITHQSLYKSKGFNERLKKEQFIMPVLFPMAKKLMAMQKMALSENNTLVLYEAFRPLSVQLQVAEAVKNLASENPLVLQGITQPPWSINWFISTQVSNHQVGYAIDVSLAKVTVFSEEKYGKHRVRTVSRYEEYAMHTNIHELSVRSAIFTAPVTVLSPTAWQQGVLTPEVNQFELLLQKYATSSGLTPLASEWWHFNDLDALNLLAGNTGNGDYVLTETKSTWIE</sequence>
<dbReference type="GO" id="GO:0071555">
    <property type="term" value="P:cell wall organization"/>
    <property type="evidence" value="ECO:0007669"/>
    <property type="project" value="UniProtKB-KW"/>
</dbReference>
<feature type="compositionally biased region" description="Basic and acidic residues" evidence="9">
    <location>
        <begin position="22"/>
        <end position="33"/>
    </location>
</feature>
<dbReference type="EMBL" id="ASWF01000002">
    <property type="protein sequence ID" value="EOT78372.1"/>
    <property type="molecule type" value="Genomic_DNA"/>
</dbReference>
<gene>
    <name evidence="13" type="ORF">I590_01910</name>
    <name evidence="12" type="ORF">UAK_00026</name>
</gene>
<feature type="chain" id="PRO_5038506536" description="SH3b domain-containing protein" evidence="10">
    <location>
        <begin position="23"/>
        <end position="387"/>
    </location>
</feature>
<dbReference type="Proteomes" id="UP000013877">
    <property type="component" value="Unassembled WGS sequence"/>
</dbReference>
<dbReference type="GO" id="GO:0006508">
    <property type="term" value="P:proteolysis"/>
    <property type="evidence" value="ECO:0007669"/>
    <property type="project" value="UniProtKB-KW"/>
</dbReference>
<dbReference type="InterPro" id="IPR009045">
    <property type="entry name" value="Zn_M74/Hedgehog-like"/>
</dbReference>
<dbReference type="Pfam" id="PF01427">
    <property type="entry name" value="Peptidase_M15"/>
    <property type="match status" value="1"/>
</dbReference>
<evidence type="ECO:0000313" key="15">
    <source>
        <dbReference type="Proteomes" id="UP000014158"/>
    </source>
</evidence>
<keyword evidence="10" id="KW-0732">Signal</keyword>
<reference evidence="12 14" key="1">
    <citation type="submission" date="2013-02" db="EMBL/GenBank/DDBJ databases">
        <title>The Genome Sequence of Enterococcus raffinosus ATCC_49464.</title>
        <authorList>
            <consortium name="The Broad Institute Genome Sequencing Platform"/>
            <consortium name="The Broad Institute Genome Sequencing Center for Infectious Disease"/>
            <person name="Earl A.M."/>
            <person name="Gilmore M.S."/>
            <person name="Lebreton F."/>
            <person name="Walker B."/>
            <person name="Young S.K."/>
            <person name="Zeng Q."/>
            <person name="Gargeya S."/>
            <person name="Fitzgerald M."/>
            <person name="Haas B."/>
            <person name="Abouelleil A."/>
            <person name="Alvarado L."/>
            <person name="Arachchi H.M."/>
            <person name="Berlin A.M."/>
            <person name="Chapman S.B."/>
            <person name="Dewar J."/>
            <person name="Goldberg J."/>
            <person name="Griggs A."/>
            <person name="Gujja S."/>
            <person name="Hansen M."/>
            <person name="Howarth C."/>
            <person name="Imamovic A."/>
            <person name="Larimer J."/>
            <person name="McCowan C."/>
            <person name="Murphy C."/>
            <person name="Neiman D."/>
            <person name="Pearson M."/>
            <person name="Priest M."/>
            <person name="Roberts A."/>
            <person name="Saif S."/>
            <person name="Shea T."/>
            <person name="Sisk P."/>
            <person name="Sykes S."/>
            <person name="Wortman J."/>
            <person name="Nusbaum C."/>
            <person name="Birren B."/>
        </authorList>
    </citation>
    <scope>NUCLEOTIDE SEQUENCE [LARGE SCALE GENOMIC DNA]</scope>
    <source>
        <strain evidence="12 14">ATCC 49464</strain>
    </source>
</reference>
<evidence type="ECO:0000256" key="2">
    <source>
        <dbReference type="ARBA" id="ARBA00022670"/>
    </source>
</evidence>
<comment type="caution">
    <text evidence="12">The sequence shown here is derived from an EMBL/GenBank/DDBJ whole genome shotgun (WGS) entry which is preliminary data.</text>
</comment>
<evidence type="ECO:0000313" key="13">
    <source>
        <dbReference type="EMBL" id="EOT78372.1"/>
    </source>
</evidence>
<dbReference type="InterPro" id="IPR003646">
    <property type="entry name" value="SH3-like_bac-type"/>
</dbReference>
<dbReference type="Gene3D" id="2.30.30.40">
    <property type="entry name" value="SH3 Domains"/>
    <property type="match status" value="1"/>
</dbReference>
<evidence type="ECO:0000256" key="4">
    <source>
        <dbReference type="ARBA" id="ARBA00022801"/>
    </source>
</evidence>
<evidence type="ECO:0000256" key="1">
    <source>
        <dbReference type="ARBA" id="ARBA00001362"/>
    </source>
</evidence>
<proteinExistence type="predicted"/>
<dbReference type="Gene3D" id="3.30.1380.10">
    <property type="match status" value="1"/>
</dbReference>
<dbReference type="AlphaFoldDB" id="R2RMK5"/>
<comment type="catalytic activity">
    <reaction evidence="1">
        <text>D-alanyl-D-alanine + H2O = 2 D-alanine</text>
        <dbReference type="Rhea" id="RHEA:20661"/>
        <dbReference type="ChEBI" id="CHEBI:15377"/>
        <dbReference type="ChEBI" id="CHEBI:57416"/>
        <dbReference type="ChEBI" id="CHEBI:57822"/>
        <dbReference type="EC" id="3.4.13.22"/>
    </reaction>
</comment>
<dbReference type="PANTHER" id="PTHR43126">
    <property type="entry name" value="D-ALANYL-D-ALANINE DIPEPTIDASE"/>
    <property type="match status" value="1"/>
</dbReference>
<evidence type="ECO:0000256" key="5">
    <source>
        <dbReference type="ARBA" id="ARBA00022833"/>
    </source>
</evidence>